<keyword evidence="2" id="KW-1185">Reference proteome</keyword>
<evidence type="ECO:0000313" key="1">
    <source>
        <dbReference type="EMBL" id="QIZ72414.1"/>
    </source>
</evidence>
<proteinExistence type="predicted"/>
<reference evidence="1 2" key="1">
    <citation type="submission" date="2020-04" db="EMBL/GenBank/DDBJ databases">
        <authorList>
            <person name="Basu S."/>
            <person name="Maruthanayagam V."/>
            <person name="Chakraborty S."/>
            <person name="Pramanik A."/>
            <person name="Mukherjee J."/>
            <person name="Brink B."/>
        </authorList>
    </citation>
    <scope>NUCLEOTIDE SEQUENCE [LARGE SCALE GENOMIC DNA]</scope>
    <source>
        <strain evidence="1 2">AP17</strain>
    </source>
</reference>
<protein>
    <submittedName>
        <fullName evidence="1">Uncharacterized protein</fullName>
    </submittedName>
</protein>
<organism evidence="1 2">
    <name type="scientific">Oxynema aestuarii AP17</name>
    <dbReference type="NCBI Taxonomy" id="2064643"/>
    <lineage>
        <taxon>Bacteria</taxon>
        <taxon>Bacillati</taxon>
        <taxon>Cyanobacteriota</taxon>
        <taxon>Cyanophyceae</taxon>
        <taxon>Oscillatoriophycideae</taxon>
        <taxon>Oscillatoriales</taxon>
        <taxon>Oscillatoriaceae</taxon>
        <taxon>Oxynema</taxon>
        <taxon>Oxynema aestuarii</taxon>
    </lineage>
</organism>
<dbReference type="EMBL" id="CP051167">
    <property type="protein sequence ID" value="QIZ72414.1"/>
    <property type="molecule type" value="Genomic_DNA"/>
</dbReference>
<dbReference type="RefSeq" id="WP_168570563.1">
    <property type="nucleotide sequence ID" value="NZ_CP051167.1"/>
</dbReference>
<sequence length="135" mass="15184">MTDEANNVPKESALVEVSPETAKLVNEQMPDATEQVKKETMALFEAIKKRAQVEIQGASQFTTDAYLKAVGQAREAIEKDKVLDPDRIAYTVKLMEMDARQNWEAIEKEIKDLGDRLSQMATDAWNSIVNPSKKQ</sequence>
<evidence type="ECO:0000313" key="2">
    <source>
        <dbReference type="Proteomes" id="UP000500857"/>
    </source>
</evidence>
<dbReference type="Proteomes" id="UP000500857">
    <property type="component" value="Chromosome"/>
</dbReference>
<name>A0A6H1U0Q0_9CYAN</name>
<dbReference type="AlphaFoldDB" id="A0A6H1U0Q0"/>
<dbReference type="KEGG" id="oxy:HCG48_19005"/>
<accession>A0A6H1U0Q0</accession>
<gene>
    <name evidence="1" type="ORF">HCG48_19005</name>
</gene>